<feature type="chain" id="PRO_5041363954" evidence="1">
    <location>
        <begin position="18"/>
        <end position="98"/>
    </location>
</feature>
<dbReference type="AlphaFoldDB" id="A0AA38IAP9"/>
<protein>
    <submittedName>
        <fullName evidence="2">Uncharacterized protein</fullName>
    </submittedName>
</protein>
<evidence type="ECO:0000313" key="3">
    <source>
        <dbReference type="Proteomes" id="UP001168821"/>
    </source>
</evidence>
<reference evidence="2" key="1">
    <citation type="journal article" date="2023" name="G3 (Bethesda)">
        <title>Whole genome assemblies of Zophobas morio and Tenebrio molitor.</title>
        <authorList>
            <person name="Kaur S."/>
            <person name="Stinson S.A."/>
            <person name="diCenzo G.C."/>
        </authorList>
    </citation>
    <scope>NUCLEOTIDE SEQUENCE</scope>
    <source>
        <strain evidence="2">QUZm001</strain>
    </source>
</reference>
<dbReference type="EMBL" id="JALNTZ010000005">
    <property type="protein sequence ID" value="KAJ3651976.1"/>
    <property type="molecule type" value="Genomic_DNA"/>
</dbReference>
<keyword evidence="3" id="KW-1185">Reference proteome</keyword>
<organism evidence="2 3">
    <name type="scientific">Zophobas morio</name>
    <dbReference type="NCBI Taxonomy" id="2755281"/>
    <lineage>
        <taxon>Eukaryota</taxon>
        <taxon>Metazoa</taxon>
        <taxon>Ecdysozoa</taxon>
        <taxon>Arthropoda</taxon>
        <taxon>Hexapoda</taxon>
        <taxon>Insecta</taxon>
        <taxon>Pterygota</taxon>
        <taxon>Neoptera</taxon>
        <taxon>Endopterygota</taxon>
        <taxon>Coleoptera</taxon>
        <taxon>Polyphaga</taxon>
        <taxon>Cucujiformia</taxon>
        <taxon>Tenebrionidae</taxon>
        <taxon>Zophobas</taxon>
    </lineage>
</organism>
<dbReference type="Proteomes" id="UP001168821">
    <property type="component" value="Unassembled WGS sequence"/>
</dbReference>
<keyword evidence="1" id="KW-0732">Signal</keyword>
<gene>
    <name evidence="2" type="ORF">Zmor_017980</name>
</gene>
<name>A0AA38IAP9_9CUCU</name>
<proteinExistence type="predicted"/>
<comment type="caution">
    <text evidence="2">The sequence shown here is derived from an EMBL/GenBank/DDBJ whole genome shotgun (WGS) entry which is preliminary data.</text>
</comment>
<evidence type="ECO:0000313" key="2">
    <source>
        <dbReference type="EMBL" id="KAJ3651976.1"/>
    </source>
</evidence>
<evidence type="ECO:0000256" key="1">
    <source>
        <dbReference type="SAM" id="SignalP"/>
    </source>
</evidence>
<feature type="signal peptide" evidence="1">
    <location>
        <begin position="1"/>
        <end position="17"/>
    </location>
</feature>
<accession>A0AA38IAP9</accession>
<sequence>MNEALSWMLNMSGFVYGVCCSGGGGESLWPTMADRGGLRTSDGKNCYFSGTVTDCSCDTTVTVTNSSYFLSLFFDQPRSDLLFQTLYWELQQHETFMY</sequence>